<reference evidence="2 3" key="1">
    <citation type="submission" date="2019-05" db="EMBL/GenBank/DDBJ databases">
        <title>Another draft genome of Portunus trituberculatus and its Hox gene families provides insights of decapod evolution.</title>
        <authorList>
            <person name="Jeong J.-H."/>
            <person name="Song I."/>
            <person name="Kim S."/>
            <person name="Choi T."/>
            <person name="Kim D."/>
            <person name="Ryu S."/>
            <person name="Kim W."/>
        </authorList>
    </citation>
    <scope>NUCLEOTIDE SEQUENCE [LARGE SCALE GENOMIC DNA]</scope>
    <source>
        <tissue evidence="2">Muscle</tissue>
    </source>
</reference>
<name>A0A5B7J557_PORTR</name>
<protein>
    <submittedName>
        <fullName evidence="2">Uncharacterized protein</fullName>
    </submittedName>
</protein>
<evidence type="ECO:0000313" key="2">
    <source>
        <dbReference type="EMBL" id="MPC89603.1"/>
    </source>
</evidence>
<dbReference type="AlphaFoldDB" id="A0A5B7J557"/>
<keyword evidence="3" id="KW-1185">Reference proteome</keyword>
<gene>
    <name evidence="2" type="ORF">E2C01_084557</name>
</gene>
<feature type="compositionally biased region" description="Polar residues" evidence="1">
    <location>
        <begin position="41"/>
        <end position="65"/>
    </location>
</feature>
<proteinExistence type="predicted"/>
<dbReference type="Proteomes" id="UP000324222">
    <property type="component" value="Unassembled WGS sequence"/>
</dbReference>
<dbReference type="EMBL" id="VSRR010081589">
    <property type="protein sequence ID" value="MPC89603.1"/>
    <property type="molecule type" value="Genomic_DNA"/>
</dbReference>
<comment type="caution">
    <text evidence="2">The sequence shown here is derived from an EMBL/GenBank/DDBJ whole genome shotgun (WGS) entry which is preliminary data.</text>
</comment>
<accession>A0A5B7J557</accession>
<evidence type="ECO:0000256" key="1">
    <source>
        <dbReference type="SAM" id="MobiDB-lite"/>
    </source>
</evidence>
<feature type="compositionally biased region" description="Basic and acidic residues" evidence="1">
    <location>
        <begin position="24"/>
        <end position="39"/>
    </location>
</feature>
<sequence length="65" mass="7111">MKPLPGTKGQPDQHGKGGRNANYLEEHRYKPTKILEARTPRPSTKSTPDFANALMSLSNGPSTPH</sequence>
<evidence type="ECO:0000313" key="3">
    <source>
        <dbReference type="Proteomes" id="UP000324222"/>
    </source>
</evidence>
<feature type="region of interest" description="Disordered" evidence="1">
    <location>
        <begin position="1"/>
        <end position="65"/>
    </location>
</feature>
<organism evidence="2 3">
    <name type="scientific">Portunus trituberculatus</name>
    <name type="common">Swimming crab</name>
    <name type="synonym">Neptunus trituberculatus</name>
    <dbReference type="NCBI Taxonomy" id="210409"/>
    <lineage>
        <taxon>Eukaryota</taxon>
        <taxon>Metazoa</taxon>
        <taxon>Ecdysozoa</taxon>
        <taxon>Arthropoda</taxon>
        <taxon>Crustacea</taxon>
        <taxon>Multicrustacea</taxon>
        <taxon>Malacostraca</taxon>
        <taxon>Eumalacostraca</taxon>
        <taxon>Eucarida</taxon>
        <taxon>Decapoda</taxon>
        <taxon>Pleocyemata</taxon>
        <taxon>Brachyura</taxon>
        <taxon>Eubrachyura</taxon>
        <taxon>Portunoidea</taxon>
        <taxon>Portunidae</taxon>
        <taxon>Portuninae</taxon>
        <taxon>Portunus</taxon>
    </lineage>
</organism>